<gene>
    <name evidence="2" type="ORF">DKG75_01400</name>
</gene>
<evidence type="ECO:0000313" key="2">
    <source>
        <dbReference type="EMBL" id="PWR23254.1"/>
    </source>
</evidence>
<name>A0A317EAD4_9PROT</name>
<feature type="transmembrane region" description="Helical" evidence="1">
    <location>
        <begin position="265"/>
        <end position="286"/>
    </location>
</feature>
<organism evidence="2 3">
    <name type="scientific">Zavarzinia compransoris</name>
    <dbReference type="NCBI Taxonomy" id="1264899"/>
    <lineage>
        <taxon>Bacteria</taxon>
        <taxon>Pseudomonadati</taxon>
        <taxon>Pseudomonadota</taxon>
        <taxon>Alphaproteobacteria</taxon>
        <taxon>Rhodospirillales</taxon>
        <taxon>Zavarziniaceae</taxon>
        <taxon>Zavarzinia</taxon>
    </lineage>
</organism>
<comment type="caution">
    <text evidence="2">The sequence shown here is derived from an EMBL/GenBank/DDBJ whole genome shotgun (WGS) entry which is preliminary data.</text>
</comment>
<keyword evidence="3" id="KW-1185">Reference proteome</keyword>
<sequence>MRDSPISRLLPFGLMLVALVVHLRLGLLPDGPLTTRTLLDTDSYTRLLRVWQLWSGGGWYDNTIQRLGAPEGMPLHWTRPLDLLIMAPAALAVVLGAGAGAALWWSAMLVCPVLHALSCLAAVWAARALWPRDVAWAAGVMLLAQPLALSYGAVGRADHHVLIQLLCLLSLGALLRAARDPGARAMAAWAGGFAGLAYWVGPEALLVFMPAMAALGLLYVTDAAGGRGMAAQGLRAALGFAGAILLALAVDVAPGQWLRPESDRVSIVALALGLGLAFVFGGVLVLGQGGWRRRLLAGAGLSALAVAGLALAFPGFYRASLAIDDPLMVQVLGQIREMQPIAFWRAGGIADVLTDLGGALFALAVVPLALARAGRGGEARALVVALLTLAATVAAAIWALRFVVEFAGVAAVGGAGAFVLVARAVRALSAPARGAALVLTALALTVLAPVFGTALQDEAPESAADCPVAPLAAFLQGLRPGPAAADDPIVLTDNINLTPRLAVETAFRFVGGPYHRGIGAMADTAGVFAATDDAAARSLLEKRQVALVVLCSRGPGLRSARPETLGARLEQGRVPGFLSRVELPAELAASYLIFSTPSPSATRR</sequence>
<feature type="transmembrane region" description="Helical" evidence="1">
    <location>
        <begin position="382"/>
        <end position="400"/>
    </location>
</feature>
<feature type="transmembrane region" description="Helical" evidence="1">
    <location>
        <begin position="161"/>
        <end position="178"/>
    </location>
</feature>
<feature type="transmembrane region" description="Helical" evidence="1">
    <location>
        <begin position="198"/>
        <end position="221"/>
    </location>
</feature>
<reference evidence="3" key="1">
    <citation type="submission" date="2018-05" db="EMBL/GenBank/DDBJ databases">
        <title>Zavarzinia sp. HR-AS.</title>
        <authorList>
            <person name="Lee Y."/>
            <person name="Jeon C.O."/>
        </authorList>
    </citation>
    <scope>NUCLEOTIDE SEQUENCE [LARGE SCALE GENOMIC DNA]</scope>
    <source>
        <strain evidence="3">DSM 1231</strain>
    </source>
</reference>
<dbReference type="Proteomes" id="UP000246077">
    <property type="component" value="Unassembled WGS sequence"/>
</dbReference>
<dbReference type="AlphaFoldDB" id="A0A317EAD4"/>
<keyword evidence="1" id="KW-0472">Membrane</keyword>
<feature type="transmembrane region" description="Helical" evidence="1">
    <location>
        <begin position="112"/>
        <end position="130"/>
    </location>
</feature>
<feature type="transmembrane region" description="Helical" evidence="1">
    <location>
        <begin position="406"/>
        <end position="425"/>
    </location>
</feature>
<feature type="transmembrane region" description="Helical" evidence="1">
    <location>
        <begin position="136"/>
        <end position="154"/>
    </location>
</feature>
<feature type="transmembrane region" description="Helical" evidence="1">
    <location>
        <begin position="233"/>
        <end position="253"/>
    </location>
</feature>
<protein>
    <submittedName>
        <fullName evidence="2">Uncharacterized protein</fullName>
    </submittedName>
</protein>
<accession>A0A317EAD4</accession>
<dbReference type="EMBL" id="QGLF01000001">
    <property type="protein sequence ID" value="PWR23254.1"/>
    <property type="molecule type" value="Genomic_DNA"/>
</dbReference>
<dbReference type="RefSeq" id="WP_109919288.1">
    <property type="nucleotide sequence ID" value="NZ_QGLF01000001.1"/>
</dbReference>
<proteinExistence type="predicted"/>
<dbReference type="OrthoDB" id="1082056at2"/>
<evidence type="ECO:0000256" key="1">
    <source>
        <dbReference type="SAM" id="Phobius"/>
    </source>
</evidence>
<evidence type="ECO:0000313" key="3">
    <source>
        <dbReference type="Proteomes" id="UP000246077"/>
    </source>
</evidence>
<feature type="transmembrane region" description="Helical" evidence="1">
    <location>
        <begin position="295"/>
        <end position="317"/>
    </location>
</feature>
<keyword evidence="1" id="KW-0812">Transmembrane</keyword>
<keyword evidence="1" id="KW-1133">Transmembrane helix</keyword>
<feature type="transmembrane region" description="Helical" evidence="1">
    <location>
        <begin position="83"/>
        <end position="105"/>
    </location>
</feature>
<feature type="transmembrane region" description="Helical" evidence="1">
    <location>
        <begin position="437"/>
        <end position="455"/>
    </location>
</feature>
<feature type="transmembrane region" description="Helical" evidence="1">
    <location>
        <begin position="352"/>
        <end position="370"/>
    </location>
</feature>
<feature type="transmembrane region" description="Helical" evidence="1">
    <location>
        <begin position="9"/>
        <end position="27"/>
    </location>
</feature>